<comment type="caution">
    <text evidence="12">The sequence shown here is derived from an EMBL/GenBank/DDBJ whole genome shotgun (WGS) entry which is preliminary data.</text>
</comment>
<keyword evidence="9" id="KW-0472">Membrane</keyword>
<feature type="compositionally biased region" description="Basic and acidic residues" evidence="11">
    <location>
        <begin position="10"/>
        <end position="20"/>
    </location>
</feature>
<dbReference type="Gene3D" id="3.40.50.300">
    <property type="entry name" value="P-loop containing nucleotide triphosphate hydrolases"/>
    <property type="match status" value="1"/>
</dbReference>
<keyword evidence="8" id="KW-0342">GTP-binding</keyword>
<evidence type="ECO:0000256" key="2">
    <source>
        <dbReference type="ARBA" id="ARBA00005619"/>
    </source>
</evidence>
<evidence type="ECO:0000256" key="7">
    <source>
        <dbReference type="ARBA" id="ARBA00022989"/>
    </source>
</evidence>
<dbReference type="EMBL" id="CAICTM010000377">
    <property type="protein sequence ID" value="CAB9509193.1"/>
    <property type="molecule type" value="Genomic_DNA"/>
</dbReference>
<evidence type="ECO:0000256" key="4">
    <source>
        <dbReference type="ARBA" id="ARBA00022692"/>
    </source>
</evidence>
<dbReference type="InterPro" id="IPR027417">
    <property type="entry name" value="P-loop_NTPase"/>
</dbReference>
<dbReference type="OrthoDB" id="41266at2759"/>
<keyword evidence="13" id="KW-1185">Reference proteome</keyword>
<reference evidence="12" key="1">
    <citation type="submission" date="2020-06" db="EMBL/GenBank/DDBJ databases">
        <authorList>
            <consortium name="Plant Systems Biology data submission"/>
        </authorList>
    </citation>
    <scope>NUCLEOTIDE SEQUENCE</scope>
    <source>
        <strain evidence="12">D6</strain>
    </source>
</reference>
<evidence type="ECO:0000256" key="8">
    <source>
        <dbReference type="ARBA" id="ARBA00023134"/>
    </source>
</evidence>
<evidence type="ECO:0000313" key="12">
    <source>
        <dbReference type="EMBL" id="CAB9509193.1"/>
    </source>
</evidence>
<evidence type="ECO:0000256" key="6">
    <source>
        <dbReference type="ARBA" id="ARBA00022824"/>
    </source>
</evidence>
<dbReference type="GO" id="GO:0005789">
    <property type="term" value="C:endoplasmic reticulum membrane"/>
    <property type="evidence" value="ECO:0007669"/>
    <property type="project" value="UniProtKB-SubCell"/>
</dbReference>
<evidence type="ECO:0000313" key="13">
    <source>
        <dbReference type="Proteomes" id="UP001153069"/>
    </source>
</evidence>
<evidence type="ECO:0000256" key="11">
    <source>
        <dbReference type="SAM" id="MobiDB-lite"/>
    </source>
</evidence>
<proteinExistence type="inferred from homology"/>
<keyword evidence="10 12" id="KW-0675">Receptor</keyword>
<keyword evidence="4" id="KW-0812">Transmembrane</keyword>
<dbReference type="InterPro" id="IPR019009">
    <property type="entry name" value="SRP_receptor_beta_su"/>
</dbReference>
<keyword evidence="7" id="KW-1133">Transmembrane helix</keyword>
<keyword evidence="6" id="KW-0256">Endoplasmic reticulum</keyword>
<dbReference type="Pfam" id="PF09439">
    <property type="entry name" value="SRPRB"/>
    <property type="match status" value="1"/>
</dbReference>
<dbReference type="Proteomes" id="UP001153069">
    <property type="component" value="Unassembled WGS sequence"/>
</dbReference>
<keyword evidence="5" id="KW-0547">Nucleotide-binding</keyword>
<gene>
    <name evidence="12" type="ORF">SEMRO_378_G130360.1</name>
</gene>
<comment type="subcellular location">
    <subcellularLocation>
        <location evidence="1">Endoplasmic reticulum membrane</location>
        <topology evidence="1">Single-pass membrane protein</topology>
    </subcellularLocation>
</comment>
<sequence length="336" mass="37569">MEEEEIDLDTGIRRIIRQEEPPPPPRNTNKMQDGRTRLRQGVSPFLPPPVVRAMSTLDPLLEPYVGPEASITLLTSLLVCVVLVPLLQSLVGTGTSTSKAYDDEEDDLKDMAMTAEDYGDTVILCGPMWAGKTRILYHLCHSKASMPTVMSLRANAALLPTINNNKEEDNQKPLRVLDYPGHSGLQDELFRELIQSSQQNSLRLILVVDSTQPLTTAADFLYDLLQYAHDNASSKPWPILVACHKSDLSSSKNPRRIKISLRTELEKLLQVQQMAEAAANNDDNDENNTNNKWWKPGTELDLDQLEYVKLKFVATTCNVGDGIDPIVEFCKHGTME</sequence>
<protein>
    <recommendedName>
        <fullName evidence="3">Signal recognition particle receptor subunit beta</fullName>
    </recommendedName>
</protein>
<evidence type="ECO:0000256" key="1">
    <source>
        <dbReference type="ARBA" id="ARBA00004389"/>
    </source>
</evidence>
<dbReference type="SUPFAM" id="SSF52540">
    <property type="entry name" value="P-loop containing nucleoside triphosphate hydrolases"/>
    <property type="match status" value="1"/>
</dbReference>
<accession>A0A9N8DUE4</accession>
<comment type="similarity">
    <text evidence="2">Belongs to the SRP receptor beta subunit family.</text>
</comment>
<dbReference type="AlphaFoldDB" id="A0A9N8DUE4"/>
<evidence type="ECO:0000256" key="3">
    <source>
        <dbReference type="ARBA" id="ARBA00020256"/>
    </source>
</evidence>
<evidence type="ECO:0000256" key="5">
    <source>
        <dbReference type="ARBA" id="ARBA00022741"/>
    </source>
</evidence>
<dbReference type="GO" id="GO:0005525">
    <property type="term" value="F:GTP binding"/>
    <property type="evidence" value="ECO:0007669"/>
    <property type="project" value="UniProtKB-KW"/>
</dbReference>
<evidence type="ECO:0000256" key="9">
    <source>
        <dbReference type="ARBA" id="ARBA00023136"/>
    </source>
</evidence>
<evidence type="ECO:0000256" key="10">
    <source>
        <dbReference type="ARBA" id="ARBA00023170"/>
    </source>
</evidence>
<feature type="region of interest" description="Disordered" evidence="11">
    <location>
        <begin position="1"/>
        <end position="35"/>
    </location>
</feature>
<name>A0A9N8DUE4_9STRA</name>
<organism evidence="12 13">
    <name type="scientific">Seminavis robusta</name>
    <dbReference type="NCBI Taxonomy" id="568900"/>
    <lineage>
        <taxon>Eukaryota</taxon>
        <taxon>Sar</taxon>
        <taxon>Stramenopiles</taxon>
        <taxon>Ochrophyta</taxon>
        <taxon>Bacillariophyta</taxon>
        <taxon>Bacillariophyceae</taxon>
        <taxon>Bacillariophycidae</taxon>
        <taxon>Naviculales</taxon>
        <taxon>Naviculaceae</taxon>
        <taxon>Seminavis</taxon>
    </lineage>
</organism>